<feature type="non-terminal residue" evidence="1">
    <location>
        <position position="1"/>
    </location>
</feature>
<accession>A0ACB8R0M0</accession>
<evidence type="ECO:0000313" key="1">
    <source>
        <dbReference type="EMBL" id="KAI0037343.1"/>
    </source>
</evidence>
<comment type="caution">
    <text evidence="1">The sequence shown here is derived from an EMBL/GenBank/DDBJ whole genome shotgun (WGS) entry which is preliminary data.</text>
</comment>
<feature type="non-terminal residue" evidence="1">
    <location>
        <position position="127"/>
    </location>
</feature>
<dbReference type="Proteomes" id="UP000814033">
    <property type="component" value="Unassembled WGS sequence"/>
</dbReference>
<keyword evidence="2" id="KW-1185">Reference proteome</keyword>
<protein>
    <submittedName>
        <fullName evidence="1">Uncharacterized protein</fullName>
    </submittedName>
</protein>
<reference evidence="1" key="2">
    <citation type="journal article" date="2022" name="New Phytol.">
        <title>Evolutionary transition to the ectomycorrhizal habit in the genomes of a hyperdiverse lineage of mushroom-forming fungi.</title>
        <authorList>
            <person name="Looney B."/>
            <person name="Miyauchi S."/>
            <person name="Morin E."/>
            <person name="Drula E."/>
            <person name="Courty P.E."/>
            <person name="Kohler A."/>
            <person name="Kuo A."/>
            <person name="LaButti K."/>
            <person name="Pangilinan J."/>
            <person name="Lipzen A."/>
            <person name="Riley R."/>
            <person name="Andreopoulos W."/>
            <person name="He G."/>
            <person name="Johnson J."/>
            <person name="Nolan M."/>
            <person name="Tritt A."/>
            <person name="Barry K.W."/>
            <person name="Grigoriev I.V."/>
            <person name="Nagy L.G."/>
            <person name="Hibbett D."/>
            <person name="Henrissat B."/>
            <person name="Matheny P.B."/>
            <person name="Labbe J."/>
            <person name="Martin F.M."/>
        </authorList>
    </citation>
    <scope>NUCLEOTIDE SEQUENCE</scope>
    <source>
        <strain evidence="1">FP105234-sp</strain>
    </source>
</reference>
<evidence type="ECO:0000313" key="2">
    <source>
        <dbReference type="Proteomes" id="UP000814033"/>
    </source>
</evidence>
<name>A0ACB8R0M0_9AGAM</name>
<proteinExistence type="predicted"/>
<sequence length="127" mass="14873">SPRCTHIRRIDPSTPSNKFRRATVHLPRRQSSLLIQLRSKTIALQRYLHHIKRADNATCPACEQSDETVFHFLMECPAHEEPRRRLGQAVGRAKMKMDYLLSNKKAFPKLFQFIHETKRFEDAFGDV</sequence>
<dbReference type="EMBL" id="MU277053">
    <property type="protein sequence ID" value="KAI0037343.1"/>
    <property type="molecule type" value="Genomic_DNA"/>
</dbReference>
<gene>
    <name evidence="1" type="ORF">FA95DRAFT_1460707</name>
</gene>
<organism evidence="1 2">
    <name type="scientific">Auriscalpium vulgare</name>
    <dbReference type="NCBI Taxonomy" id="40419"/>
    <lineage>
        <taxon>Eukaryota</taxon>
        <taxon>Fungi</taxon>
        <taxon>Dikarya</taxon>
        <taxon>Basidiomycota</taxon>
        <taxon>Agaricomycotina</taxon>
        <taxon>Agaricomycetes</taxon>
        <taxon>Russulales</taxon>
        <taxon>Auriscalpiaceae</taxon>
        <taxon>Auriscalpium</taxon>
    </lineage>
</organism>
<reference evidence="1" key="1">
    <citation type="submission" date="2021-02" db="EMBL/GenBank/DDBJ databases">
        <authorList>
            <consortium name="DOE Joint Genome Institute"/>
            <person name="Ahrendt S."/>
            <person name="Looney B.P."/>
            <person name="Miyauchi S."/>
            <person name="Morin E."/>
            <person name="Drula E."/>
            <person name="Courty P.E."/>
            <person name="Chicoki N."/>
            <person name="Fauchery L."/>
            <person name="Kohler A."/>
            <person name="Kuo A."/>
            <person name="Labutti K."/>
            <person name="Pangilinan J."/>
            <person name="Lipzen A."/>
            <person name="Riley R."/>
            <person name="Andreopoulos W."/>
            <person name="He G."/>
            <person name="Johnson J."/>
            <person name="Barry K.W."/>
            <person name="Grigoriev I.V."/>
            <person name="Nagy L."/>
            <person name="Hibbett D."/>
            <person name="Henrissat B."/>
            <person name="Matheny P.B."/>
            <person name="Labbe J."/>
            <person name="Martin F."/>
        </authorList>
    </citation>
    <scope>NUCLEOTIDE SEQUENCE</scope>
    <source>
        <strain evidence="1">FP105234-sp</strain>
    </source>
</reference>